<feature type="signal peptide" evidence="2">
    <location>
        <begin position="1"/>
        <end position="24"/>
    </location>
</feature>
<evidence type="ECO:0000256" key="2">
    <source>
        <dbReference type="SAM" id="SignalP"/>
    </source>
</evidence>
<evidence type="ECO:0000256" key="1">
    <source>
        <dbReference type="SAM" id="MobiDB-lite"/>
    </source>
</evidence>
<feature type="region of interest" description="Disordered" evidence="1">
    <location>
        <begin position="86"/>
        <end position="106"/>
    </location>
</feature>
<name>A0A9P6DC27_PLEER</name>
<keyword evidence="2" id="KW-0732">Signal</keyword>
<feature type="compositionally biased region" description="Acidic residues" evidence="1">
    <location>
        <begin position="97"/>
        <end position="106"/>
    </location>
</feature>
<sequence>MLATTTVNFVLLSLALQLLHLTSSSSSLQRNIYAITVIALVMDIVAMHSPGCLGNGIYSDHAHCDDNGCCLDIGQAVGSIAKGKGKARDETPLSESCDGDDMEFLT</sequence>
<gene>
    <name evidence="3" type="ORF">BDN71DRAFT_1428288</name>
</gene>
<feature type="chain" id="PRO_5040371363" evidence="2">
    <location>
        <begin position="25"/>
        <end position="106"/>
    </location>
</feature>
<protein>
    <submittedName>
        <fullName evidence="3">Uncharacterized protein</fullName>
    </submittedName>
</protein>
<evidence type="ECO:0000313" key="3">
    <source>
        <dbReference type="EMBL" id="KAF9499267.1"/>
    </source>
</evidence>
<dbReference type="Proteomes" id="UP000807025">
    <property type="component" value="Unassembled WGS sequence"/>
</dbReference>
<dbReference type="AlphaFoldDB" id="A0A9P6DC27"/>
<proteinExistence type="predicted"/>
<keyword evidence="4" id="KW-1185">Reference proteome</keyword>
<reference evidence="3" key="1">
    <citation type="submission" date="2020-11" db="EMBL/GenBank/DDBJ databases">
        <authorList>
            <consortium name="DOE Joint Genome Institute"/>
            <person name="Ahrendt S."/>
            <person name="Riley R."/>
            <person name="Andreopoulos W."/>
            <person name="Labutti K."/>
            <person name="Pangilinan J."/>
            <person name="Ruiz-Duenas F.J."/>
            <person name="Barrasa J.M."/>
            <person name="Sanchez-Garcia M."/>
            <person name="Camarero S."/>
            <person name="Miyauchi S."/>
            <person name="Serrano A."/>
            <person name="Linde D."/>
            <person name="Babiker R."/>
            <person name="Drula E."/>
            <person name="Ayuso-Fernandez I."/>
            <person name="Pacheco R."/>
            <person name="Padilla G."/>
            <person name="Ferreira P."/>
            <person name="Barriuso J."/>
            <person name="Kellner H."/>
            <person name="Castanera R."/>
            <person name="Alfaro M."/>
            <person name="Ramirez L."/>
            <person name="Pisabarro A.G."/>
            <person name="Kuo A."/>
            <person name="Tritt A."/>
            <person name="Lipzen A."/>
            <person name="He G."/>
            <person name="Yan M."/>
            <person name="Ng V."/>
            <person name="Cullen D."/>
            <person name="Martin F."/>
            <person name="Rosso M.-N."/>
            <person name="Henrissat B."/>
            <person name="Hibbett D."/>
            <person name="Martinez A.T."/>
            <person name="Grigoriev I.V."/>
        </authorList>
    </citation>
    <scope>NUCLEOTIDE SEQUENCE</scope>
    <source>
        <strain evidence="3">ATCC 90797</strain>
    </source>
</reference>
<evidence type="ECO:0000313" key="4">
    <source>
        <dbReference type="Proteomes" id="UP000807025"/>
    </source>
</evidence>
<dbReference type="EMBL" id="MU154533">
    <property type="protein sequence ID" value="KAF9499267.1"/>
    <property type="molecule type" value="Genomic_DNA"/>
</dbReference>
<comment type="caution">
    <text evidence="3">The sequence shown here is derived from an EMBL/GenBank/DDBJ whole genome shotgun (WGS) entry which is preliminary data.</text>
</comment>
<accession>A0A9P6DC27</accession>
<organism evidence="3 4">
    <name type="scientific">Pleurotus eryngii</name>
    <name type="common">Boletus of the steppes</name>
    <dbReference type="NCBI Taxonomy" id="5323"/>
    <lineage>
        <taxon>Eukaryota</taxon>
        <taxon>Fungi</taxon>
        <taxon>Dikarya</taxon>
        <taxon>Basidiomycota</taxon>
        <taxon>Agaricomycotina</taxon>
        <taxon>Agaricomycetes</taxon>
        <taxon>Agaricomycetidae</taxon>
        <taxon>Agaricales</taxon>
        <taxon>Pleurotineae</taxon>
        <taxon>Pleurotaceae</taxon>
        <taxon>Pleurotus</taxon>
    </lineage>
</organism>